<dbReference type="InterPro" id="IPR013320">
    <property type="entry name" value="ConA-like_dom_sf"/>
</dbReference>
<dbReference type="SUPFAM" id="SSF49899">
    <property type="entry name" value="Concanavalin A-like lectins/glucanases"/>
    <property type="match status" value="1"/>
</dbReference>
<reference evidence="2" key="1">
    <citation type="journal article" date="2020" name="Nature">
        <title>Giant virus diversity and host interactions through global metagenomics.</title>
        <authorList>
            <person name="Schulz F."/>
            <person name="Roux S."/>
            <person name="Paez-Espino D."/>
            <person name="Jungbluth S."/>
            <person name="Walsh D.A."/>
            <person name="Denef V.J."/>
            <person name="McMahon K.D."/>
            <person name="Konstantinidis K.T."/>
            <person name="Eloe-Fadrosh E.A."/>
            <person name="Kyrpides N.C."/>
            <person name="Woyke T."/>
        </authorList>
    </citation>
    <scope>NUCLEOTIDE SEQUENCE</scope>
    <source>
        <strain evidence="2">GVMAG-M-3300023184-105</strain>
    </source>
</reference>
<keyword evidence="1" id="KW-0812">Transmembrane</keyword>
<accession>A0A6C0HHD3</accession>
<proteinExistence type="predicted"/>
<evidence type="ECO:0000313" key="2">
    <source>
        <dbReference type="EMBL" id="QHT79889.1"/>
    </source>
</evidence>
<dbReference type="Gene3D" id="2.60.120.200">
    <property type="match status" value="1"/>
</dbReference>
<organism evidence="2">
    <name type="scientific">viral metagenome</name>
    <dbReference type="NCBI Taxonomy" id="1070528"/>
    <lineage>
        <taxon>unclassified sequences</taxon>
        <taxon>metagenomes</taxon>
        <taxon>organismal metagenomes</taxon>
    </lineage>
</organism>
<keyword evidence="1" id="KW-0472">Membrane</keyword>
<feature type="transmembrane region" description="Helical" evidence="1">
    <location>
        <begin position="6"/>
        <end position="25"/>
    </location>
</feature>
<dbReference type="Pfam" id="PF13385">
    <property type="entry name" value="Laminin_G_3"/>
    <property type="match status" value="1"/>
</dbReference>
<protein>
    <recommendedName>
        <fullName evidence="3">Lectin/glucanase superfamily protein</fullName>
    </recommendedName>
</protein>
<name>A0A6C0HHD3_9ZZZZ</name>
<evidence type="ECO:0008006" key="3">
    <source>
        <dbReference type="Google" id="ProtNLM"/>
    </source>
</evidence>
<evidence type="ECO:0000256" key="1">
    <source>
        <dbReference type="SAM" id="Phobius"/>
    </source>
</evidence>
<sequence length="219" mass="24495">MNVALILLIIVILIFILYLVYYVGFSSQILIDLNKTNAIIANKDIVNPTATSFTYSMWVYVNNWSTGVKEICFARTSGGVTKFRLYLASNSPTLSADIYTTDTTTPTKTVQITNNFPIQRWVYVIVSVENSVVDCYLDGKLVKSQQLQYLPDMSGDYTIGYGVFDAYLTKFSRIASPTDPQTAWNSYLVGNGFSSNGPAYGFSFVLTKDQAPIAQYKYQ</sequence>
<keyword evidence="1" id="KW-1133">Transmembrane helix</keyword>
<dbReference type="AlphaFoldDB" id="A0A6C0HHD3"/>
<dbReference type="EMBL" id="MN739956">
    <property type="protein sequence ID" value="QHT79889.1"/>
    <property type="molecule type" value="Genomic_DNA"/>
</dbReference>